<gene>
    <name evidence="1" type="ORF">KDW95_04580</name>
</gene>
<dbReference type="Proteomes" id="UP001058461">
    <property type="component" value="Chromosome"/>
</dbReference>
<organism evidence="1 2">
    <name type="scientific">Marinobacterium rhizophilum</name>
    <dbReference type="NCBI Taxonomy" id="420402"/>
    <lineage>
        <taxon>Bacteria</taxon>
        <taxon>Pseudomonadati</taxon>
        <taxon>Pseudomonadota</taxon>
        <taxon>Gammaproteobacteria</taxon>
        <taxon>Oceanospirillales</taxon>
        <taxon>Oceanospirillaceae</taxon>
        <taxon>Marinobacterium</taxon>
    </lineage>
</organism>
<protein>
    <submittedName>
        <fullName evidence="1">Uncharacterized protein</fullName>
    </submittedName>
</protein>
<accession>A0ABY5HM45</accession>
<reference evidence="1" key="1">
    <citation type="submission" date="2021-04" db="EMBL/GenBank/DDBJ databases">
        <title>Oceanospirillales bacteria with DddD are important DMSP degraders in coastal seawater.</title>
        <authorList>
            <person name="Liu J."/>
        </authorList>
    </citation>
    <scope>NUCLEOTIDE SEQUENCE</scope>
    <source>
        <strain evidence="1">D13-1</strain>
    </source>
</reference>
<keyword evidence="2" id="KW-1185">Reference proteome</keyword>
<dbReference type="RefSeq" id="WP_255855103.1">
    <property type="nucleotide sequence ID" value="NZ_CP073347.1"/>
</dbReference>
<evidence type="ECO:0000313" key="1">
    <source>
        <dbReference type="EMBL" id="UTW12956.1"/>
    </source>
</evidence>
<evidence type="ECO:0000313" key="2">
    <source>
        <dbReference type="Proteomes" id="UP001058461"/>
    </source>
</evidence>
<proteinExistence type="predicted"/>
<name>A0ABY5HM45_9GAMM</name>
<sequence>MAAVQYYIVDLGKSFIHGRLVLQHSLRAGGGTCELARARQVPEEEVNAALDRYDNGSTTRAILCEVIDQMAFNGTTFAIPHRELLGLCKRVAEEQQASNQQRISA</sequence>
<dbReference type="EMBL" id="CP073347">
    <property type="protein sequence ID" value="UTW12956.1"/>
    <property type="molecule type" value="Genomic_DNA"/>
</dbReference>